<proteinExistence type="predicted"/>
<evidence type="ECO:0000259" key="2">
    <source>
        <dbReference type="Pfam" id="PF04424"/>
    </source>
</evidence>
<dbReference type="InterPro" id="IPR033979">
    <property type="entry name" value="MINDY_domain"/>
</dbReference>
<dbReference type="PANTHER" id="PTHR18063">
    <property type="entry name" value="NF-E2 INDUCIBLE PROTEIN"/>
    <property type="match status" value="1"/>
</dbReference>
<gene>
    <name evidence="3" type="ORF">CXQ85_004067</name>
</gene>
<reference evidence="3 4" key="1">
    <citation type="submission" date="2017-12" db="EMBL/GenBank/DDBJ databases">
        <title>Genome Sequence of a Multidrug-Resistant Candida haemulonii Isolate from a Patient with Chronic Leg Ulcers in Israel.</title>
        <authorList>
            <person name="Chow N.A."/>
            <person name="Gade L."/>
            <person name="Batra D."/>
            <person name="Rowe L.A."/>
            <person name="Ben-Ami R."/>
            <person name="Loparev V.N."/>
            <person name="Litvintseva A.P."/>
        </authorList>
    </citation>
    <scope>NUCLEOTIDE SEQUENCE [LARGE SCALE GENOMIC DNA]</scope>
    <source>
        <strain evidence="3 4">B11899</strain>
    </source>
</reference>
<evidence type="ECO:0000313" key="4">
    <source>
        <dbReference type="Proteomes" id="UP000244309"/>
    </source>
</evidence>
<dbReference type="GO" id="GO:0005829">
    <property type="term" value="C:cytosol"/>
    <property type="evidence" value="ECO:0007669"/>
    <property type="project" value="TreeGrafter"/>
</dbReference>
<dbReference type="STRING" id="45357.A0A2V1B128"/>
<dbReference type="InterPro" id="IPR007518">
    <property type="entry name" value="MINDY"/>
</dbReference>
<keyword evidence="4" id="KW-1185">Reference proteome</keyword>
<comment type="caution">
    <text evidence="3">The sequence shown here is derived from an EMBL/GenBank/DDBJ whole genome shotgun (WGS) entry which is preliminary data.</text>
</comment>
<dbReference type="GO" id="GO:0071108">
    <property type="term" value="P:protein K48-linked deubiquitination"/>
    <property type="evidence" value="ECO:0007669"/>
    <property type="project" value="TreeGrafter"/>
</dbReference>
<dbReference type="Pfam" id="PF04424">
    <property type="entry name" value="MINDY_DUB"/>
    <property type="match status" value="1"/>
</dbReference>
<dbReference type="GO" id="GO:0071944">
    <property type="term" value="C:cell periphery"/>
    <property type="evidence" value="ECO:0007669"/>
    <property type="project" value="TreeGrafter"/>
</dbReference>
<dbReference type="PANTHER" id="PTHR18063:SF6">
    <property type="entry name" value="UBIQUITIN CARBOXYL-TERMINAL HYDROLASE"/>
    <property type="match status" value="1"/>
</dbReference>
<dbReference type="OrthoDB" id="10261212at2759"/>
<dbReference type="GO" id="GO:0016807">
    <property type="term" value="F:cysteine-type carboxypeptidase activity"/>
    <property type="evidence" value="ECO:0007669"/>
    <property type="project" value="TreeGrafter"/>
</dbReference>
<name>A0A2V1B128_9ASCO</name>
<dbReference type="VEuPathDB" id="FungiDB:CXQ85_004067"/>
<feature type="compositionally biased region" description="Basic and acidic residues" evidence="1">
    <location>
        <begin position="331"/>
        <end position="345"/>
    </location>
</feature>
<dbReference type="EMBL" id="PKFO01000011">
    <property type="protein sequence ID" value="PVH23774.1"/>
    <property type="molecule type" value="Genomic_DNA"/>
</dbReference>
<feature type="region of interest" description="Disordered" evidence="1">
    <location>
        <begin position="309"/>
        <end position="355"/>
    </location>
</feature>
<dbReference type="RefSeq" id="XP_025344714.1">
    <property type="nucleotide sequence ID" value="XM_025487698.1"/>
</dbReference>
<dbReference type="GO" id="GO:0004843">
    <property type="term" value="F:cysteine-type deubiquitinase activity"/>
    <property type="evidence" value="ECO:0007669"/>
    <property type="project" value="InterPro"/>
</dbReference>
<evidence type="ECO:0000256" key="1">
    <source>
        <dbReference type="SAM" id="MobiDB-lite"/>
    </source>
</evidence>
<organism evidence="3 4">
    <name type="scientific">Candidozyma haemuli</name>
    <dbReference type="NCBI Taxonomy" id="45357"/>
    <lineage>
        <taxon>Eukaryota</taxon>
        <taxon>Fungi</taxon>
        <taxon>Dikarya</taxon>
        <taxon>Ascomycota</taxon>
        <taxon>Saccharomycotina</taxon>
        <taxon>Pichiomycetes</taxon>
        <taxon>Metschnikowiaceae</taxon>
        <taxon>Candidozyma</taxon>
    </lineage>
</organism>
<feature type="domain" description="MINDY deubiquitinase" evidence="2">
    <location>
        <begin position="6"/>
        <end position="275"/>
    </location>
</feature>
<dbReference type="GO" id="GO:1990380">
    <property type="term" value="F:K48-linked deubiquitinase activity"/>
    <property type="evidence" value="ECO:0007669"/>
    <property type="project" value="InterPro"/>
</dbReference>
<evidence type="ECO:0000313" key="3">
    <source>
        <dbReference type="EMBL" id="PVH23774.1"/>
    </source>
</evidence>
<dbReference type="Proteomes" id="UP000244309">
    <property type="component" value="Unassembled WGS sequence"/>
</dbReference>
<dbReference type="GeneID" id="37009397"/>
<protein>
    <recommendedName>
        <fullName evidence="2">MINDY deubiquitinase domain-containing protein</fullName>
    </recommendedName>
</protein>
<sequence>MAEQISFPVKRITWSQYEHETPILLQEANGPCPLIALVNTLLLQNDIYQREAGFNPKSNNVGGAARHGESVAKIRALLHRHLDKRVSLDEVLGCLGDVLLDVYNHDFAVVNRLLENLPLLHTGLSVNPNIYSGGFPRDLSTDIFDAFGLPFMHGWLWDPKDDVHKDQFQELQTFDGIQDYLLDPKQDPRLKADIQQWLDRHSTQLTAYGLKVIDEKMEPDSLAVFFRNNHFSTLYKAHDHDLYLLVTDSSLSGRCVWQSVISVSGSDDLFFSGDFVPISDNSDVGGFTNNEDLELVRQLQEEEDAALAQRMQSRYEKRDSSNSRPQVLPNEKTEKKKKEKSDVPPKKGKLSCVIV</sequence>
<accession>A0A2V1B128</accession>
<dbReference type="AlphaFoldDB" id="A0A2V1B128"/>